<keyword evidence="3" id="KW-1185">Reference proteome</keyword>
<organism evidence="2 3">
    <name type="scientific">Setaria viridis</name>
    <name type="common">Green bristlegrass</name>
    <name type="synonym">Setaria italica subsp. viridis</name>
    <dbReference type="NCBI Taxonomy" id="4556"/>
    <lineage>
        <taxon>Eukaryota</taxon>
        <taxon>Viridiplantae</taxon>
        <taxon>Streptophyta</taxon>
        <taxon>Embryophyta</taxon>
        <taxon>Tracheophyta</taxon>
        <taxon>Spermatophyta</taxon>
        <taxon>Magnoliopsida</taxon>
        <taxon>Liliopsida</taxon>
        <taxon>Poales</taxon>
        <taxon>Poaceae</taxon>
        <taxon>PACMAD clade</taxon>
        <taxon>Panicoideae</taxon>
        <taxon>Panicodae</taxon>
        <taxon>Paniceae</taxon>
        <taxon>Cenchrinae</taxon>
        <taxon>Setaria</taxon>
    </lineage>
</organism>
<dbReference type="AlphaFoldDB" id="A0A4U6V2R5"/>
<reference evidence="2" key="1">
    <citation type="submission" date="2019-03" db="EMBL/GenBank/DDBJ databases">
        <title>WGS assembly of Setaria viridis.</title>
        <authorList>
            <person name="Huang P."/>
            <person name="Jenkins J."/>
            <person name="Grimwood J."/>
            <person name="Barry K."/>
            <person name="Healey A."/>
            <person name="Mamidi S."/>
            <person name="Sreedasyam A."/>
            <person name="Shu S."/>
            <person name="Feldman M."/>
            <person name="Wu J."/>
            <person name="Yu Y."/>
            <person name="Chen C."/>
            <person name="Johnson J."/>
            <person name="Rokhsar D."/>
            <person name="Baxter I."/>
            <person name="Schmutz J."/>
            <person name="Brutnell T."/>
            <person name="Kellogg E."/>
        </authorList>
    </citation>
    <scope>NUCLEOTIDE SEQUENCE [LARGE SCALE GENOMIC DNA]</scope>
</reference>
<feature type="chain" id="PRO_5020396395" evidence="1">
    <location>
        <begin position="23"/>
        <end position="59"/>
    </location>
</feature>
<sequence length="59" mass="6655">MYVLYLQALILFIYFLQKKVRCTCVRPCPILGLSSPLFSSRKQGSGGSKGSELQVRLLF</sequence>
<gene>
    <name evidence="2" type="ORF">SEVIR_4G207002v2</name>
</gene>
<proteinExistence type="predicted"/>
<dbReference type="Proteomes" id="UP000298652">
    <property type="component" value="Chromosome 4"/>
</dbReference>
<evidence type="ECO:0000256" key="1">
    <source>
        <dbReference type="SAM" id="SignalP"/>
    </source>
</evidence>
<evidence type="ECO:0000313" key="3">
    <source>
        <dbReference type="Proteomes" id="UP000298652"/>
    </source>
</evidence>
<protein>
    <submittedName>
        <fullName evidence="2">Uncharacterized protein</fullName>
    </submittedName>
</protein>
<feature type="signal peptide" evidence="1">
    <location>
        <begin position="1"/>
        <end position="22"/>
    </location>
</feature>
<evidence type="ECO:0000313" key="2">
    <source>
        <dbReference type="EMBL" id="TKW22104.1"/>
    </source>
</evidence>
<keyword evidence="1" id="KW-0732">Signal</keyword>
<dbReference type="EMBL" id="CM016555">
    <property type="protein sequence ID" value="TKW22104.1"/>
    <property type="molecule type" value="Genomic_DNA"/>
</dbReference>
<dbReference type="Gramene" id="TKW22104">
    <property type="protein sequence ID" value="TKW22104"/>
    <property type="gene ID" value="SEVIR_4G207002v2"/>
</dbReference>
<accession>A0A4U6V2R5</accession>
<name>A0A4U6V2R5_SETVI</name>